<comment type="caution">
    <text evidence="1">The sequence shown here is derived from an EMBL/GenBank/DDBJ whole genome shotgun (WGS) entry which is preliminary data.</text>
</comment>
<accession>A0ACC1QVG2</accession>
<dbReference type="Proteomes" id="UP001148737">
    <property type="component" value="Unassembled WGS sequence"/>
</dbReference>
<evidence type="ECO:0000313" key="1">
    <source>
        <dbReference type="EMBL" id="KAJ3493978.1"/>
    </source>
</evidence>
<sequence length="149" mass="16537">MHGVFPEIYIPVVFDNCVFETKVDNSSVELSIHDTAVQIDFDNLRPLSYRQSDVILVAFDLSNVESLNSVPTKWREEVHKHCAGLPIILVGCKKDEWKHPVDGAITLEQIELARKALGAVVYTDCSAKNGDGVKRVFETAAAYSAGFQK</sequence>
<organism evidence="1 2">
    <name type="scientific">Lecanicillium saksenae</name>
    <dbReference type="NCBI Taxonomy" id="468837"/>
    <lineage>
        <taxon>Eukaryota</taxon>
        <taxon>Fungi</taxon>
        <taxon>Dikarya</taxon>
        <taxon>Ascomycota</taxon>
        <taxon>Pezizomycotina</taxon>
        <taxon>Sordariomycetes</taxon>
        <taxon>Hypocreomycetidae</taxon>
        <taxon>Hypocreales</taxon>
        <taxon>Cordycipitaceae</taxon>
        <taxon>Lecanicillium</taxon>
    </lineage>
</organism>
<gene>
    <name evidence="1" type="ORF">NLG97_g4374</name>
</gene>
<dbReference type="EMBL" id="JANAKD010000428">
    <property type="protein sequence ID" value="KAJ3493978.1"/>
    <property type="molecule type" value="Genomic_DNA"/>
</dbReference>
<evidence type="ECO:0000313" key="2">
    <source>
        <dbReference type="Proteomes" id="UP001148737"/>
    </source>
</evidence>
<name>A0ACC1QVG2_9HYPO</name>
<keyword evidence="2" id="KW-1185">Reference proteome</keyword>
<protein>
    <submittedName>
        <fullName evidence="1">Uncharacterized protein</fullName>
    </submittedName>
</protein>
<reference evidence="1" key="1">
    <citation type="submission" date="2022-07" db="EMBL/GenBank/DDBJ databases">
        <title>Genome Sequence of Lecanicillium saksenae.</title>
        <authorList>
            <person name="Buettner E."/>
        </authorList>
    </citation>
    <scope>NUCLEOTIDE SEQUENCE</scope>
    <source>
        <strain evidence="1">VT-O1</strain>
    </source>
</reference>
<proteinExistence type="predicted"/>